<dbReference type="EMBL" id="GBRH01195411">
    <property type="protein sequence ID" value="JAE02485.1"/>
    <property type="molecule type" value="Transcribed_RNA"/>
</dbReference>
<evidence type="ECO:0000256" key="1">
    <source>
        <dbReference type="SAM" id="MobiDB-lite"/>
    </source>
</evidence>
<accession>A0A0A9EP19</accession>
<reference evidence="2" key="2">
    <citation type="journal article" date="2015" name="Data Brief">
        <title>Shoot transcriptome of the giant reed, Arundo donax.</title>
        <authorList>
            <person name="Barrero R.A."/>
            <person name="Guerrero F.D."/>
            <person name="Moolhuijzen P."/>
            <person name="Goolsby J.A."/>
            <person name="Tidwell J."/>
            <person name="Bellgard S.E."/>
            <person name="Bellgard M.I."/>
        </authorList>
    </citation>
    <scope>NUCLEOTIDE SEQUENCE</scope>
    <source>
        <tissue evidence="2">Shoot tissue taken approximately 20 cm above the soil surface</tissue>
    </source>
</reference>
<name>A0A0A9EP19_ARUDO</name>
<evidence type="ECO:0000313" key="2">
    <source>
        <dbReference type="EMBL" id="JAE02485.1"/>
    </source>
</evidence>
<protein>
    <submittedName>
        <fullName evidence="2">Uncharacterized protein</fullName>
    </submittedName>
</protein>
<dbReference type="AlphaFoldDB" id="A0A0A9EP19"/>
<feature type="compositionally biased region" description="Low complexity" evidence="1">
    <location>
        <begin position="9"/>
        <end position="25"/>
    </location>
</feature>
<sequence>MNPPPPHKPVTSNSSGVNSSGPKGSTSLILPASIFKILC</sequence>
<proteinExistence type="predicted"/>
<organism evidence="2">
    <name type="scientific">Arundo donax</name>
    <name type="common">Giant reed</name>
    <name type="synonym">Donax arundinaceus</name>
    <dbReference type="NCBI Taxonomy" id="35708"/>
    <lineage>
        <taxon>Eukaryota</taxon>
        <taxon>Viridiplantae</taxon>
        <taxon>Streptophyta</taxon>
        <taxon>Embryophyta</taxon>
        <taxon>Tracheophyta</taxon>
        <taxon>Spermatophyta</taxon>
        <taxon>Magnoliopsida</taxon>
        <taxon>Liliopsida</taxon>
        <taxon>Poales</taxon>
        <taxon>Poaceae</taxon>
        <taxon>PACMAD clade</taxon>
        <taxon>Arundinoideae</taxon>
        <taxon>Arundineae</taxon>
        <taxon>Arundo</taxon>
    </lineage>
</organism>
<reference evidence="2" key="1">
    <citation type="submission" date="2014-09" db="EMBL/GenBank/DDBJ databases">
        <authorList>
            <person name="Magalhaes I.L.F."/>
            <person name="Oliveira U."/>
            <person name="Santos F.R."/>
            <person name="Vidigal T.H.D.A."/>
            <person name="Brescovit A.D."/>
            <person name="Santos A.J."/>
        </authorList>
    </citation>
    <scope>NUCLEOTIDE SEQUENCE</scope>
    <source>
        <tissue evidence="2">Shoot tissue taken approximately 20 cm above the soil surface</tissue>
    </source>
</reference>
<feature type="region of interest" description="Disordered" evidence="1">
    <location>
        <begin position="1"/>
        <end position="27"/>
    </location>
</feature>